<sequence length="287" mass="32799">MLDILERFDILIYRRRFCPHFSLRIDGVDFHIDSLPGKGFNLITHAHTDHHGLRNMKNRKAVASKETALVLEVVSGERFRGITFEVGKTLKIGGVKMKTFETKHMHGSAAFYFNGVLITGDVKDFSSLPKCDLLITEATYGHPIHVFEDEIDRVIKAARDGWELGAYPIGKAQRVAELLNENDIGFKTTEKIKRICKALGINFQDGDAKLLPTKEVRNGFILSAQRFYRNRIILSDHIDYRGIIEMISHCDPDYVLFYHGKADRRLIEEVKRMGVTPLTLDDIDIRL</sequence>
<gene>
    <name evidence="2" type="ORF">ENL48_00060</name>
    <name evidence="1" type="ORF">ENX77_05865</name>
</gene>
<accession>A0A7C3YFV4</accession>
<dbReference type="EMBL" id="DTPI01000031">
    <property type="protein sequence ID" value="HGE66622.1"/>
    <property type="molecule type" value="Genomic_DNA"/>
</dbReference>
<evidence type="ECO:0000313" key="1">
    <source>
        <dbReference type="EMBL" id="HGE66622.1"/>
    </source>
</evidence>
<dbReference type="InterPro" id="IPR036866">
    <property type="entry name" value="RibonucZ/Hydroxyglut_hydro"/>
</dbReference>
<dbReference type="EMBL" id="DRUC01000002">
    <property type="protein sequence ID" value="HHF47650.1"/>
    <property type="molecule type" value="Genomic_DNA"/>
</dbReference>
<reference evidence="1" key="1">
    <citation type="journal article" date="2020" name="mSystems">
        <title>Genome- and Community-Level Interaction Insights into Carbon Utilization and Element Cycling Functions of Hydrothermarchaeota in Hydrothermal Sediment.</title>
        <authorList>
            <person name="Zhou Z."/>
            <person name="Liu Y."/>
            <person name="Xu W."/>
            <person name="Pan J."/>
            <person name="Luo Z.H."/>
            <person name="Li M."/>
        </authorList>
    </citation>
    <scope>NUCLEOTIDE SEQUENCE [LARGE SCALE GENOMIC DNA]</scope>
    <source>
        <strain evidence="2">SpSt-10</strain>
        <strain evidence="1">SpSt-97</strain>
    </source>
</reference>
<dbReference type="SUPFAM" id="SSF56281">
    <property type="entry name" value="Metallo-hydrolase/oxidoreductase"/>
    <property type="match status" value="1"/>
</dbReference>
<dbReference type="AlphaFoldDB" id="A0A7C3YFV4"/>
<dbReference type="Gene3D" id="3.60.15.10">
    <property type="entry name" value="Ribonuclease Z/Hydroxyacylglutathione hydrolase-like"/>
    <property type="match status" value="1"/>
</dbReference>
<name>A0A7C3YFV4_9EURY</name>
<evidence type="ECO:0000313" key="2">
    <source>
        <dbReference type="EMBL" id="HHF47650.1"/>
    </source>
</evidence>
<keyword evidence="1" id="KW-0378">Hydrolase</keyword>
<dbReference type="GO" id="GO:0016787">
    <property type="term" value="F:hydrolase activity"/>
    <property type="evidence" value="ECO:0007669"/>
    <property type="project" value="UniProtKB-KW"/>
</dbReference>
<proteinExistence type="predicted"/>
<protein>
    <submittedName>
        <fullName evidence="1">MBL fold metallo-hydrolase</fullName>
    </submittedName>
</protein>
<comment type="caution">
    <text evidence="1">The sequence shown here is derived from an EMBL/GenBank/DDBJ whole genome shotgun (WGS) entry which is preliminary data.</text>
</comment>
<organism evidence="1">
    <name type="scientific">Geoglobus ahangari</name>
    <dbReference type="NCBI Taxonomy" id="113653"/>
    <lineage>
        <taxon>Archaea</taxon>
        <taxon>Methanobacteriati</taxon>
        <taxon>Methanobacteriota</taxon>
        <taxon>Archaeoglobi</taxon>
        <taxon>Archaeoglobales</taxon>
        <taxon>Archaeoglobaceae</taxon>
        <taxon>Geoglobus</taxon>
    </lineage>
</organism>